<feature type="domain" description="Protein kinase" evidence="7">
    <location>
        <begin position="399"/>
        <end position="654"/>
    </location>
</feature>
<dbReference type="Pfam" id="PF00041">
    <property type="entry name" value="fn3"/>
    <property type="match status" value="1"/>
</dbReference>
<dbReference type="PROSITE" id="PS50011">
    <property type="entry name" value="PROTEIN_KINASE_DOM"/>
    <property type="match status" value="1"/>
</dbReference>
<evidence type="ECO:0000256" key="1">
    <source>
        <dbReference type="ARBA" id="ARBA00006692"/>
    </source>
</evidence>
<keyword evidence="4 6" id="KW-0067">ATP-binding</keyword>
<comment type="similarity">
    <text evidence="1">Belongs to the protein kinase superfamily. CAMK Ser/Thr protein kinase family.</text>
</comment>
<dbReference type="SMART" id="SM00220">
    <property type="entry name" value="S_TKc"/>
    <property type="match status" value="1"/>
</dbReference>
<dbReference type="Pfam" id="PF00069">
    <property type="entry name" value="Pkinase"/>
    <property type="match status" value="1"/>
</dbReference>
<dbReference type="GO" id="GO:0004674">
    <property type="term" value="F:protein serine/threonine kinase activity"/>
    <property type="evidence" value="ECO:0007669"/>
    <property type="project" value="UniProtKB-KW"/>
</dbReference>
<dbReference type="PROSITE" id="PS50853">
    <property type="entry name" value="FN3"/>
    <property type="match status" value="1"/>
</dbReference>
<dbReference type="Proteomes" id="UP000694701">
    <property type="component" value="Unplaced"/>
</dbReference>
<dbReference type="InterPro" id="IPR036179">
    <property type="entry name" value="Ig-like_dom_sf"/>
</dbReference>
<dbReference type="Pfam" id="PF07679">
    <property type="entry name" value="I-set"/>
    <property type="match status" value="2"/>
</dbReference>
<dbReference type="SMART" id="SM00060">
    <property type="entry name" value="FN3"/>
    <property type="match status" value="1"/>
</dbReference>
<dbReference type="SUPFAM" id="SSF48726">
    <property type="entry name" value="Immunoglobulin"/>
    <property type="match status" value="3"/>
</dbReference>
<dbReference type="PROSITE" id="PS00108">
    <property type="entry name" value="PROTEIN_KINASE_ST"/>
    <property type="match status" value="1"/>
</dbReference>
<dbReference type="Gene3D" id="2.60.40.10">
    <property type="entry name" value="Immunoglobulins"/>
    <property type="match status" value="4"/>
</dbReference>
<proteinExistence type="inferred from homology"/>
<evidence type="ECO:0000256" key="2">
    <source>
        <dbReference type="ARBA" id="ARBA00022737"/>
    </source>
</evidence>
<dbReference type="InterPro" id="IPR011009">
    <property type="entry name" value="Kinase-like_dom_sf"/>
</dbReference>
<dbReference type="PROSITE" id="PS00107">
    <property type="entry name" value="PROTEIN_KINASE_ATP"/>
    <property type="match status" value="1"/>
</dbReference>
<keyword evidence="2" id="KW-0677">Repeat</keyword>
<organism evidence="10 11">
    <name type="scientific">Cyprinus carpio</name>
    <name type="common">Common carp</name>
    <dbReference type="NCBI Taxonomy" id="7962"/>
    <lineage>
        <taxon>Eukaryota</taxon>
        <taxon>Metazoa</taxon>
        <taxon>Chordata</taxon>
        <taxon>Craniata</taxon>
        <taxon>Vertebrata</taxon>
        <taxon>Euteleostomi</taxon>
        <taxon>Actinopterygii</taxon>
        <taxon>Neopterygii</taxon>
        <taxon>Teleostei</taxon>
        <taxon>Ostariophysi</taxon>
        <taxon>Cypriniformes</taxon>
        <taxon>Cyprinidae</taxon>
        <taxon>Cyprininae</taxon>
        <taxon>Cyprinus</taxon>
    </lineage>
</organism>
<evidence type="ECO:0000313" key="11">
    <source>
        <dbReference type="Proteomes" id="UP000694701"/>
    </source>
</evidence>
<dbReference type="InterPro" id="IPR003961">
    <property type="entry name" value="FN3_dom"/>
</dbReference>
<dbReference type="SMART" id="SM00409">
    <property type="entry name" value="IG"/>
    <property type="match status" value="3"/>
</dbReference>
<dbReference type="InterPro" id="IPR013098">
    <property type="entry name" value="Ig_I-set"/>
</dbReference>
<dbReference type="FunFam" id="2.60.40.10:FF:000080">
    <property type="entry name" value="Myosin light chain kinase, smooth muscle"/>
    <property type="match status" value="1"/>
</dbReference>
<feature type="domain" description="Ig-like" evidence="8">
    <location>
        <begin position="21"/>
        <end position="113"/>
    </location>
</feature>
<dbReference type="InterPro" id="IPR007110">
    <property type="entry name" value="Ig-like_dom"/>
</dbReference>
<dbReference type="SUPFAM" id="SSF49265">
    <property type="entry name" value="Fibronectin type III"/>
    <property type="match status" value="1"/>
</dbReference>
<accession>A0A8C2JPX7</accession>
<evidence type="ECO:0000259" key="7">
    <source>
        <dbReference type="PROSITE" id="PS50011"/>
    </source>
</evidence>
<sequence>MKEIYHQRTYSLTGKTNSISTSVLIIVQKLKYQDVPDGFPVSFDCVIVGNPPPTVRWFKDGKMLEENDHYMINEDQEGHHQLIITAVLPTDMGVYRCMAENDSGITSSKAELRVDTCLSFCNCFSIFLLASRCAFSSMRWSSVLLLPKHPILLPRSQSARCPYERSIQFRFQREKMIHNRQEKKKVAGKGFVSPPLQQFLDPQQQVVVCVGGTALLHCPFRSSGPVASLCVTNTSSSSTLVLSDVLPVDAGRYSLFVQNRGGTAHQTISLRVIDRPDPPASCPFVSQLTRSSLVLSWSGPCFDGGSAITVYVVEFQRLDQTEPGDWTEITNQCQNTSYRVRSGLDPQGQYRFRVRACNAVGASDPSEESDCIKMNTPQQEVTSYVEVVPDTTHKVRDHYHVHEKLGVGKFGDVYRMTHKQTGQVYAGKFYRARVSRDKKAARQEIKLMNELRHPKLVQCFAAYDTPSEIVMILEYIAGGELFERIVDENLEHTEPNIVNYMRQILEGIQYIHSKHIIHLDLKPENIICVNSAGSLIKIIDFGLACKLEPGKSLLVLHGTPEFVAPEVVNYEPVDLTTDMWSIGVICYILLSGESPFQGNSDAETLALVTAAQWEFDPESFVDITEEAKDFISGLLRKDKRTRLSCEKALAHPWIALFEDSNSRSTKSLKKEKMRRYLARQKWKKTGKALLALTRMARCSKSDGPLSPISVDEAKQAVASLDKQLWSEPRFHQALHDLTESCGATVHLTCTIQGYPDPEVVWLFDDAPLEKNRRVQMNYDQNGACTLTLAQVQPGDSGIYKCCVSNSLGRALCSAKLTVLL</sequence>
<dbReference type="FunFam" id="1.10.510.10:FF:000321">
    <property type="entry name" value="Bent, isoform C"/>
    <property type="match status" value="1"/>
</dbReference>
<dbReference type="Gene3D" id="3.30.200.20">
    <property type="entry name" value="Phosphorylase Kinase, domain 1"/>
    <property type="match status" value="1"/>
</dbReference>
<evidence type="ECO:0000259" key="9">
    <source>
        <dbReference type="PROSITE" id="PS50853"/>
    </source>
</evidence>
<dbReference type="Ensembl" id="ENSCCRT00020107039.1">
    <property type="protein sequence ID" value="ENSCCRP00020097899.1"/>
    <property type="gene ID" value="ENSCCRG00020045040.1"/>
</dbReference>
<protein>
    <submittedName>
        <fullName evidence="10">Uncharacterized protein</fullName>
    </submittedName>
</protein>
<dbReference type="PANTHER" id="PTHR47633:SF9">
    <property type="entry name" value="NON-SPECIFIC SERINE_THREONINE PROTEIN KINASE"/>
    <property type="match status" value="1"/>
</dbReference>
<dbReference type="SMART" id="SM00408">
    <property type="entry name" value="IGc2"/>
    <property type="match status" value="3"/>
</dbReference>
<dbReference type="InterPro" id="IPR036116">
    <property type="entry name" value="FN3_sf"/>
</dbReference>
<keyword evidence="3 6" id="KW-0547">Nucleotide-binding</keyword>
<evidence type="ECO:0000256" key="6">
    <source>
        <dbReference type="PROSITE-ProRule" id="PRU10141"/>
    </source>
</evidence>
<dbReference type="InterPro" id="IPR000719">
    <property type="entry name" value="Prot_kinase_dom"/>
</dbReference>
<dbReference type="PANTHER" id="PTHR47633">
    <property type="entry name" value="IMMUNOGLOBULIN"/>
    <property type="match status" value="1"/>
</dbReference>
<dbReference type="FunFam" id="2.60.40.10:FF:000747">
    <property type="entry name" value="obscurin isoform X6"/>
    <property type="match status" value="1"/>
</dbReference>
<dbReference type="GO" id="GO:0005524">
    <property type="term" value="F:ATP binding"/>
    <property type="evidence" value="ECO:0007669"/>
    <property type="project" value="UniProtKB-UniRule"/>
</dbReference>
<name>A0A8C2JPX7_CYPCA</name>
<evidence type="ECO:0000256" key="4">
    <source>
        <dbReference type="ARBA" id="ARBA00022840"/>
    </source>
</evidence>
<dbReference type="InterPro" id="IPR017441">
    <property type="entry name" value="Protein_kinase_ATP_BS"/>
</dbReference>
<dbReference type="CDD" id="cd00063">
    <property type="entry name" value="FN3"/>
    <property type="match status" value="1"/>
</dbReference>
<keyword evidence="5" id="KW-0393">Immunoglobulin domain</keyword>
<feature type="domain" description="Ig-like" evidence="8">
    <location>
        <begin position="728"/>
        <end position="817"/>
    </location>
</feature>
<dbReference type="AlphaFoldDB" id="A0A8C2JPX7"/>
<dbReference type="InterPro" id="IPR003599">
    <property type="entry name" value="Ig_sub"/>
</dbReference>
<evidence type="ECO:0000259" key="8">
    <source>
        <dbReference type="PROSITE" id="PS50835"/>
    </source>
</evidence>
<evidence type="ECO:0000313" key="10">
    <source>
        <dbReference type="Ensembl" id="ENSCCRP00020097899.1"/>
    </source>
</evidence>
<dbReference type="FunFam" id="2.60.40.10:FF:001127">
    <property type="entry name" value="Myosin, light chain kinase a"/>
    <property type="match status" value="1"/>
</dbReference>
<feature type="domain" description="Fibronectin type-III" evidence="9">
    <location>
        <begin position="278"/>
        <end position="379"/>
    </location>
</feature>
<evidence type="ECO:0000256" key="5">
    <source>
        <dbReference type="ARBA" id="ARBA00023319"/>
    </source>
</evidence>
<feature type="binding site" evidence="6">
    <location>
        <position position="428"/>
    </location>
    <ligand>
        <name>ATP</name>
        <dbReference type="ChEBI" id="CHEBI:30616"/>
    </ligand>
</feature>
<dbReference type="InterPro" id="IPR013783">
    <property type="entry name" value="Ig-like_fold"/>
</dbReference>
<dbReference type="InterPro" id="IPR003598">
    <property type="entry name" value="Ig_sub2"/>
</dbReference>
<dbReference type="InterPro" id="IPR008271">
    <property type="entry name" value="Ser/Thr_kinase_AS"/>
</dbReference>
<evidence type="ECO:0000256" key="3">
    <source>
        <dbReference type="ARBA" id="ARBA00022741"/>
    </source>
</evidence>
<reference evidence="10" key="1">
    <citation type="submission" date="2025-08" db="UniProtKB">
        <authorList>
            <consortium name="Ensembl"/>
        </authorList>
    </citation>
    <scope>IDENTIFICATION</scope>
</reference>
<dbReference type="PROSITE" id="PS50835">
    <property type="entry name" value="IG_LIKE"/>
    <property type="match status" value="2"/>
</dbReference>
<dbReference type="SUPFAM" id="SSF56112">
    <property type="entry name" value="Protein kinase-like (PK-like)"/>
    <property type="match status" value="1"/>
</dbReference>
<dbReference type="Gene3D" id="1.10.510.10">
    <property type="entry name" value="Transferase(Phosphotransferase) domain 1"/>
    <property type="match status" value="1"/>
</dbReference>